<dbReference type="GO" id="GO:0046872">
    <property type="term" value="F:metal ion binding"/>
    <property type="evidence" value="ECO:0007669"/>
    <property type="project" value="UniProtKB-KW"/>
</dbReference>
<keyword evidence="1" id="KW-0479">Metal-binding</keyword>
<sequence>MIKRLLFICLALGAANYPAFGKPNVLFIAIDDMNDWIGPLGGHPQAITPNLDRLAKMGVTFRNAHTASPACHSSRVAIMTGVRPSTSGITANVFQGIGPNWRKNKKLAEVVTLSQHFRNNGYTAVGGGKIYHSLQWWNGSENDPDTWDSYFPEPHKPIPFQVRPPTKAVQAHEASCFGRRPLGNHLFGWLPVAEGDSGMSDYKVVDWAVSEMKKKRDKPFFIAAGIFRPHIPWEVPAKYFDMYPLDKVQLPAHKEDDLIDTWDHGRRSWHQWVAQNDQWKQAVRGYLASITFADAMVGRLLDGLEQSGRSKDTIIALWSDHGMHIG</sequence>
<organism evidence="4">
    <name type="scientific">marine metagenome</name>
    <dbReference type="NCBI Taxonomy" id="408172"/>
    <lineage>
        <taxon>unclassified sequences</taxon>
        <taxon>metagenomes</taxon>
        <taxon>ecological metagenomes</taxon>
    </lineage>
</organism>
<evidence type="ECO:0000259" key="3">
    <source>
        <dbReference type="Pfam" id="PF00884"/>
    </source>
</evidence>
<gene>
    <name evidence="4" type="ORF">METZ01_LOCUS341035</name>
</gene>
<dbReference type="GO" id="GO:0005737">
    <property type="term" value="C:cytoplasm"/>
    <property type="evidence" value="ECO:0007669"/>
    <property type="project" value="TreeGrafter"/>
</dbReference>
<feature type="non-terminal residue" evidence="4">
    <location>
        <position position="326"/>
    </location>
</feature>
<proteinExistence type="predicted"/>
<reference evidence="4" key="1">
    <citation type="submission" date="2018-05" db="EMBL/GenBank/DDBJ databases">
        <authorList>
            <person name="Lanie J.A."/>
            <person name="Ng W.-L."/>
            <person name="Kazmierczak K.M."/>
            <person name="Andrzejewski T.M."/>
            <person name="Davidsen T.M."/>
            <person name="Wayne K.J."/>
            <person name="Tettelin H."/>
            <person name="Glass J.I."/>
            <person name="Rusch D."/>
            <person name="Podicherti R."/>
            <person name="Tsui H.-C.T."/>
            <person name="Winkler M.E."/>
        </authorList>
    </citation>
    <scope>NUCLEOTIDE SEQUENCE</scope>
</reference>
<evidence type="ECO:0000256" key="2">
    <source>
        <dbReference type="ARBA" id="ARBA00022801"/>
    </source>
</evidence>
<dbReference type="PANTHER" id="PTHR45953:SF1">
    <property type="entry name" value="IDURONATE 2-SULFATASE"/>
    <property type="match status" value="1"/>
</dbReference>
<dbReference type="AlphaFoldDB" id="A0A382QV27"/>
<evidence type="ECO:0000256" key="1">
    <source>
        <dbReference type="ARBA" id="ARBA00022723"/>
    </source>
</evidence>
<name>A0A382QV27_9ZZZZ</name>
<protein>
    <recommendedName>
        <fullName evidence="3">Sulfatase N-terminal domain-containing protein</fullName>
    </recommendedName>
</protein>
<dbReference type="InterPro" id="IPR017850">
    <property type="entry name" value="Alkaline_phosphatase_core_sf"/>
</dbReference>
<feature type="domain" description="Sulfatase N-terminal" evidence="3">
    <location>
        <begin position="23"/>
        <end position="325"/>
    </location>
</feature>
<evidence type="ECO:0000313" key="4">
    <source>
        <dbReference type="EMBL" id="SVC88181.1"/>
    </source>
</evidence>
<dbReference type="SUPFAM" id="SSF53649">
    <property type="entry name" value="Alkaline phosphatase-like"/>
    <property type="match status" value="1"/>
</dbReference>
<dbReference type="Pfam" id="PF00884">
    <property type="entry name" value="Sulfatase"/>
    <property type="match status" value="1"/>
</dbReference>
<dbReference type="EMBL" id="UINC01116438">
    <property type="protein sequence ID" value="SVC88181.1"/>
    <property type="molecule type" value="Genomic_DNA"/>
</dbReference>
<dbReference type="Gene3D" id="3.40.720.10">
    <property type="entry name" value="Alkaline Phosphatase, subunit A"/>
    <property type="match status" value="1"/>
</dbReference>
<dbReference type="InterPro" id="IPR000917">
    <property type="entry name" value="Sulfatase_N"/>
</dbReference>
<accession>A0A382QV27</accession>
<dbReference type="PANTHER" id="PTHR45953">
    <property type="entry name" value="IDURONATE 2-SULFATASE"/>
    <property type="match status" value="1"/>
</dbReference>
<dbReference type="GO" id="GO:0008484">
    <property type="term" value="F:sulfuric ester hydrolase activity"/>
    <property type="evidence" value="ECO:0007669"/>
    <property type="project" value="TreeGrafter"/>
</dbReference>
<keyword evidence="2" id="KW-0378">Hydrolase</keyword>